<dbReference type="Pfam" id="PF00144">
    <property type="entry name" value="Beta-lactamase"/>
    <property type="match status" value="1"/>
</dbReference>
<name>A0A1C6U1F4_9ACTN</name>
<dbReference type="PANTHER" id="PTHR46825">
    <property type="entry name" value="D-ALANYL-D-ALANINE-CARBOXYPEPTIDASE/ENDOPEPTIDASE AMPH"/>
    <property type="match status" value="1"/>
</dbReference>
<dbReference type="Gene3D" id="3.40.710.10">
    <property type="entry name" value="DD-peptidase/beta-lactamase superfamily"/>
    <property type="match status" value="1"/>
</dbReference>
<proteinExistence type="predicted"/>
<dbReference type="PANTHER" id="PTHR46825:SF7">
    <property type="entry name" value="D-ALANYL-D-ALANINE CARBOXYPEPTIDASE"/>
    <property type="match status" value="1"/>
</dbReference>
<sequence>MSTLRTELLPETRRALLHRLATGQVQGRAPSVVAAVVRDGGPAWVRGYGSVAGDAAVGDAAGGGVGGGGVGGGGVGGGGVGGGGVGGGGREPDGDTQYRIGSITKTMVATLVMRLRDEGRLALTDPLDAHLPGTAAGQATIATLLAHTAGLAAEPPGPWWERTPGSLRPELTDLLGTDGPLHPAGRRHHYSNPGYALLGALVEQLRGQAWGEVLRREVLEPLGMTRTTLLPVAPHATGWAVHPWADVLLPEPAERTGRMAPAGELWSTATDLARFAAFLLDGDERVLHPDTVAEMRRPASPPEAHDWDGGYGLGVQLLRRNGRLLAGHGGSMPGFVATIWVSVDEGLGAVALANVTAGFAVGALTAELLETVAEREPRIPAPWRPLPSVDPQVLALAGPWYWGPSPYVLRPLADGFLELMPLSGRQGRGTRLRPTGDGRWEGLSGYFAGERLRVERDATGEVTHLDLGSFVFTRQPYDPAAPVPGGVDPAGWQAG</sequence>
<organism evidence="3 4">
    <name type="scientific">Micromonospora yangpuensis</name>
    <dbReference type="NCBI Taxonomy" id="683228"/>
    <lineage>
        <taxon>Bacteria</taxon>
        <taxon>Bacillati</taxon>
        <taxon>Actinomycetota</taxon>
        <taxon>Actinomycetes</taxon>
        <taxon>Micromonosporales</taxon>
        <taxon>Micromonosporaceae</taxon>
        <taxon>Micromonospora</taxon>
    </lineage>
</organism>
<dbReference type="AlphaFoldDB" id="A0A1C6U1F4"/>
<feature type="domain" description="DUF7586" evidence="2">
    <location>
        <begin position="389"/>
        <end position="474"/>
    </location>
</feature>
<dbReference type="Pfam" id="PF24491">
    <property type="entry name" value="DUF7586"/>
    <property type="match status" value="1"/>
</dbReference>
<evidence type="ECO:0000313" key="4">
    <source>
        <dbReference type="Proteomes" id="UP000198937"/>
    </source>
</evidence>
<dbReference type="OrthoDB" id="3863176at2"/>
<dbReference type="STRING" id="683228.GA0070617_0709"/>
<evidence type="ECO:0000259" key="1">
    <source>
        <dbReference type="Pfam" id="PF00144"/>
    </source>
</evidence>
<dbReference type="SUPFAM" id="SSF56601">
    <property type="entry name" value="beta-lactamase/transpeptidase-like"/>
    <property type="match status" value="1"/>
</dbReference>
<dbReference type="InterPro" id="IPR056008">
    <property type="entry name" value="DUF7586"/>
</dbReference>
<dbReference type="RefSeq" id="WP_091433870.1">
    <property type="nucleotide sequence ID" value="NZ_BMMJ01000006.1"/>
</dbReference>
<gene>
    <name evidence="3" type="ORF">GA0070617_0709</name>
</gene>
<keyword evidence="4" id="KW-1185">Reference proteome</keyword>
<evidence type="ECO:0000259" key="2">
    <source>
        <dbReference type="Pfam" id="PF24491"/>
    </source>
</evidence>
<dbReference type="InterPro" id="IPR012338">
    <property type="entry name" value="Beta-lactam/transpept-like"/>
</dbReference>
<dbReference type="Proteomes" id="UP000198937">
    <property type="component" value="Unassembled WGS sequence"/>
</dbReference>
<dbReference type="InterPro" id="IPR050491">
    <property type="entry name" value="AmpC-like"/>
</dbReference>
<dbReference type="EMBL" id="FMIA01000002">
    <property type="protein sequence ID" value="SCL47866.1"/>
    <property type="molecule type" value="Genomic_DNA"/>
</dbReference>
<accession>A0A1C6U1F4</accession>
<evidence type="ECO:0000313" key="3">
    <source>
        <dbReference type="EMBL" id="SCL47866.1"/>
    </source>
</evidence>
<reference evidence="3 4" key="1">
    <citation type="submission" date="2016-06" db="EMBL/GenBank/DDBJ databases">
        <authorList>
            <person name="Kjaerup R.B."/>
            <person name="Dalgaard T.S."/>
            <person name="Juul-Madsen H.R."/>
        </authorList>
    </citation>
    <scope>NUCLEOTIDE SEQUENCE [LARGE SCALE GENOMIC DNA]</scope>
    <source>
        <strain evidence="3 4">DSM 45577</strain>
    </source>
</reference>
<dbReference type="InterPro" id="IPR001466">
    <property type="entry name" value="Beta-lactam-related"/>
</dbReference>
<feature type="domain" description="Beta-lactamase-related" evidence="1">
    <location>
        <begin position="23"/>
        <end position="358"/>
    </location>
</feature>
<protein>
    <submittedName>
        <fullName evidence="3">CubicO group peptidase, beta-lactamase class C family</fullName>
    </submittedName>
</protein>